<sequence>MKSVISYPYRGKWGRADYRGNCSGFVIKDLLEMYKPRSFLEIFAGGGTGFEVAREMGYKDSVHLDLNPEWGGWNALKDEITICSELIFCHPPYYDMVIYSGEVWGEAHEDDLSRARDYGDYIRKLNLVHRKLFNSLPEGGRLVTLLGDCRKHGVYYSIIKDMEYFGSLESHIIKIQHNANSSRRSYKGSFIPIVHEHLLIFRK</sequence>
<dbReference type="RefSeq" id="WP_136369049.1">
    <property type="nucleotide sequence ID" value="NZ_SSOB01000007.1"/>
</dbReference>
<name>A0A4S4C390_9BACL</name>
<keyword evidence="1" id="KW-0489">Methyltransferase</keyword>
<comment type="caution">
    <text evidence="1">The sequence shown here is derived from an EMBL/GenBank/DDBJ whole genome shotgun (WGS) entry which is preliminary data.</text>
</comment>
<keyword evidence="2" id="KW-1185">Reference proteome</keyword>
<reference evidence="1 2" key="1">
    <citation type="submission" date="2019-04" db="EMBL/GenBank/DDBJ databases">
        <title>Cohnella sp. nov. isolated from preserved vegetables.</title>
        <authorList>
            <person name="Lin S.-Y."/>
            <person name="Hung M.-H."/>
            <person name="Young C.-C."/>
        </authorList>
    </citation>
    <scope>NUCLEOTIDE SEQUENCE [LARGE SCALE GENOMIC DNA]</scope>
    <source>
        <strain evidence="1 2">CC-MHH1044</strain>
    </source>
</reference>
<organism evidence="1 2">
    <name type="scientific">Cohnella fermenti</name>
    <dbReference type="NCBI Taxonomy" id="2565925"/>
    <lineage>
        <taxon>Bacteria</taxon>
        <taxon>Bacillati</taxon>
        <taxon>Bacillota</taxon>
        <taxon>Bacilli</taxon>
        <taxon>Bacillales</taxon>
        <taxon>Paenibacillaceae</taxon>
        <taxon>Cohnella</taxon>
    </lineage>
</organism>
<dbReference type="Proteomes" id="UP000310636">
    <property type="component" value="Unassembled WGS sequence"/>
</dbReference>
<dbReference type="GO" id="GO:0008168">
    <property type="term" value="F:methyltransferase activity"/>
    <property type="evidence" value="ECO:0007669"/>
    <property type="project" value="UniProtKB-KW"/>
</dbReference>
<dbReference type="SUPFAM" id="SSF53335">
    <property type="entry name" value="S-adenosyl-L-methionine-dependent methyltransferases"/>
    <property type="match status" value="1"/>
</dbReference>
<proteinExistence type="predicted"/>
<evidence type="ECO:0000313" key="2">
    <source>
        <dbReference type="Proteomes" id="UP000310636"/>
    </source>
</evidence>
<keyword evidence="1" id="KW-0808">Transferase</keyword>
<dbReference type="EMBL" id="SSOB01000007">
    <property type="protein sequence ID" value="THF82110.1"/>
    <property type="molecule type" value="Genomic_DNA"/>
</dbReference>
<dbReference type="OrthoDB" id="9773571at2"/>
<dbReference type="Gene3D" id="3.40.50.150">
    <property type="entry name" value="Vaccinia Virus protein VP39"/>
    <property type="match status" value="1"/>
</dbReference>
<evidence type="ECO:0000313" key="1">
    <source>
        <dbReference type="EMBL" id="THF82110.1"/>
    </source>
</evidence>
<dbReference type="InterPro" id="IPR029063">
    <property type="entry name" value="SAM-dependent_MTases_sf"/>
</dbReference>
<gene>
    <name evidence="1" type="ORF">E6C55_06915</name>
</gene>
<dbReference type="GO" id="GO:0032259">
    <property type="term" value="P:methylation"/>
    <property type="evidence" value="ECO:0007669"/>
    <property type="project" value="UniProtKB-KW"/>
</dbReference>
<protein>
    <submittedName>
        <fullName evidence="1">DNA modification methylase</fullName>
    </submittedName>
</protein>
<accession>A0A4S4C390</accession>
<dbReference type="AlphaFoldDB" id="A0A4S4C390"/>